<dbReference type="Proteomes" id="UP000298468">
    <property type="component" value="Unassembled WGS sequence"/>
</dbReference>
<dbReference type="Pfam" id="PF18143">
    <property type="entry name" value="HAD_SAK_2"/>
    <property type="match status" value="1"/>
</dbReference>
<protein>
    <submittedName>
        <fullName evidence="1">Uncharacterized protein</fullName>
    </submittedName>
</protein>
<sequence length="197" mass="21784">MNMQPIPLFLDIDGVLVVYRFADSDSGRLSKVALKRQKPADSDFPSVVTFDAKVVAELNALVDDDLVELVWLSSWDHGANRLLAPAVGMKRAPYAVAEVGSRFADRVRANVWIKTLAASRWMKANRPAGTPFIMVDDLLTNQSRGQMSPQRRSLDDITEPGCLLVATDATRGLLLSRLAEIRQHARAFAAAQQRTRP</sequence>
<comment type="caution">
    <text evidence="1">The sequence shown here is derived from an EMBL/GenBank/DDBJ whole genome shotgun (WGS) entry which is preliminary data.</text>
</comment>
<dbReference type="EMBL" id="SOHM01000007">
    <property type="protein sequence ID" value="TFD93991.1"/>
    <property type="molecule type" value="Genomic_DNA"/>
</dbReference>
<evidence type="ECO:0000313" key="1">
    <source>
        <dbReference type="EMBL" id="TFD93991.1"/>
    </source>
</evidence>
<accession>A0A4R9BY04</accession>
<organism evidence="1 2">
    <name type="scientific">Cryobacterium lactosi</name>
    <dbReference type="NCBI Taxonomy" id="1259202"/>
    <lineage>
        <taxon>Bacteria</taxon>
        <taxon>Bacillati</taxon>
        <taxon>Actinomycetota</taxon>
        <taxon>Actinomycetes</taxon>
        <taxon>Micrococcales</taxon>
        <taxon>Microbacteriaceae</taxon>
        <taxon>Cryobacterium</taxon>
    </lineage>
</organism>
<reference evidence="1 2" key="1">
    <citation type="submission" date="2019-03" db="EMBL/GenBank/DDBJ databases">
        <title>Genomics of glacier-inhabiting Cryobacterium strains.</title>
        <authorList>
            <person name="Liu Q."/>
            <person name="Xin Y.-H."/>
        </authorList>
    </citation>
    <scope>NUCLEOTIDE SEQUENCE [LARGE SCALE GENOMIC DNA]</scope>
    <source>
        <strain evidence="1 2">Sr59</strain>
    </source>
</reference>
<keyword evidence="2" id="KW-1185">Reference proteome</keyword>
<name>A0A4R9BY04_9MICO</name>
<dbReference type="AlphaFoldDB" id="A0A4R9BY04"/>
<gene>
    <name evidence="1" type="ORF">E3T61_03045</name>
</gene>
<evidence type="ECO:0000313" key="2">
    <source>
        <dbReference type="Proteomes" id="UP000298468"/>
    </source>
</evidence>
<proteinExistence type="predicted"/>
<dbReference type="OrthoDB" id="5124141at2"/>